<comment type="caution">
    <text evidence="5">The sequence shown here is derived from an EMBL/GenBank/DDBJ whole genome shotgun (WGS) entry which is preliminary data.</text>
</comment>
<keyword evidence="6" id="KW-1185">Reference proteome</keyword>
<dbReference type="GO" id="GO:0005737">
    <property type="term" value="C:cytoplasm"/>
    <property type="evidence" value="ECO:0007669"/>
    <property type="project" value="TreeGrafter"/>
</dbReference>
<dbReference type="OrthoDB" id="545683at2759"/>
<feature type="compositionally biased region" description="Polar residues" evidence="3">
    <location>
        <begin position="15"/>
        <end position="27"/>
    </location>
</feature>
<dbReference type="InterPro" id="IPR027417">
    <property type="entry name" value="P-loop_NTPase"/>
</dbReference>
<feature type="region of interest" description="Disordered" evidence="3">
    <location>
        <begin position="11"/>
        <end position="32"/>
    </location>
</feature>
<dbReference type="PROSITE" id="PS51710">
    <property type="entry name" value="G_OBG"/>
    <property type="match status" value="1"/>
</dbReference>
<keyword evidence="2" id="KW-0342">GTP-binding</keyword>
<dbReference type="FunFam" id="1.10.8.470:FF:000001">
    <property type="entry name" value="GTP-binding protein homolog"/>
    <property type="match status" value="1"/>
</dbReference>
<evidence type="ECO:0000256" key="3">
    <source>
        <dbReference type="SAM" id="MobiDB-lite"/>
    </source>
</evidence>
<proteinExistence type="predicted"/>
<evidence type="ECO:0000313" key="6">
    <source>
        <dbReference type="Proteomes" id="UP000664169"/>
    </source>
</evidence>
<dbReference type="GO" id="GO:0016887">
    <property type="term" value="F:ATP hydrolysis activity"/>
    <property type="evidence" value="ECO:0007669"/>
    <property type="project" value="TreeGrafter"/>
</dbReference>
<dbReference type="PANTHER" id="PTHR23305:SF1">
    <property type="entry name" value="OBG-TYPE G DOMAIN-CONTAINING PROTEIN"/>
    <property type="match status" value="1"/>
</dbReference>
<evidence type="ECO:0000313" key="5">
    <source>
        <dbReference type="EMBL" id="CAF9924510.1"/>
    </source>
</evidence>
<gene>
    <name evidence="5" type="ORF">GOMPHAMPRED_003660</name>
</gene>
<evidence type="ECO:0000256" key="2">
    <source>
        <dbReference type="ARBA" id="ARBA00023134"/>
    </source>
</evidence>
<dbReference type="InterPro" id="IPR012675">
    <property type="entry name" value="Beta-grasp_dom_sf"/>
</dbReference>
<name>A0A8H3FIW5_9LECA</name>
<dbReference type="InterPro" id="IPR031167">
    <property type="entry name" value="G_OBG"/>
</dbReference>
<keyword evidence="1" id="KW-0547">Nucleotide-binding</keyword>
<feature type="domain" description="OBG-type G" evidence="4">
    <location>
        <begin position="5"/>
        <end position="268"/>
    </location>
</feature>
<dbReference type="InterPro" id="IPR006073">
    <property type="entry name" value="GTP-bd"/>
</dbReference>
<sequence length="416" mass="44937">MPRDPLIGLVGKPSSGKSTTLNSLTDATSKETTHPQRAIGYLQIACACRRFGVTDRCKPNYGSCENGTRSVPIELLDVAGLVPGAHEGKGLGNKFLDDLRHADALIHVVDVSGTTDAEGKATRGYDPTVDIQWLRSEIELWIEGNLMERWGSIKRRHIATKSSASETLQAQFSGYGSTTSLINSTLDSLSLKTPLESWTPETIHRVVVAFVSTKFPTVLALNKIDHEDASANIARIAKAYASEPLVLTSALNEVFLRKLAKQGYIRYLPGSDNIETRDDLIEMGEEDGGGLKELDEKLKARIEDLKDMLLYRFGGTGVVQVLSRAAEMLGLVPVFPVKNAHAFSISGNSSDNAAGSGPVFRDCVLVRRGTTVKEVARKLIGDAPLAFVEGPGGIKVSEDEVVGVGKFDVLSFKLGR</sequence>
<evidence type="ECO:0000256" key="1">
    <source>
        <dbReference type="ARBA" id="ARBA00022741"/>
    </source>
</evidence>
<dbReference type="AlphaFoldDB" id="A0A8H3FIW5"/>
<evidence type="ECO:0000259" key="4">
    <source>
        <dbReference type="PROSITE" id="PS51710"/>
    </source>
</evidence>
<dbReference type="PANTHER" id="PTHR23305">
    <property type="entry name" value="OBG GTPASE FAMILY"/>
    <property type="match status" value="1"/>
</dbReference>
<organism evidence="5 6">
    <name type="scientific">Gomphillus americanus</name>
    <dbReference type="NCBI Taxonomy" id="1940652"/>
    <lineage>
        <taxon>Eukaryota</taxon>
        <taxon>Fungi</taxon>
        <taxon>Dikarya</taxon>
        <taxon>Ascomycota</taxon>
        <taxon>Pezizomycotina</taxon>
        <taxon>Lecanoromycetes</taxon>
        <taxon>OSLEUM clade</taxon>
        <taxon>Ostropomycetidae</taxon>
        <taxon>Ostropales</taxon>
        <taxon>Graphidaceae</taxon>
        <taxon>Gomphilloideae</taxon>
        <taxon>Gomphillus</taxon>
    </lineage>
</organism>
<dbReference type="Pfam" id="PF01926">
    <property type="entry name" value="MMR_HSR1"/>
    <property type="match status" value="1"/>
</dbReference>
<dbReference type="Proteomes" id="UP000664169">
    <property type="component" value="Unassembled WGS sequence"/>
</dbReference>
<dbReference type="InterPro" id="IPR013646">
    <property type="entry name" value="YGR210-like_G4"/>
</dbReference>
<dbReference type="CDD" id="cd04938">
    <property type="entry name" value="TGS_Obg"/>
    <property type="match status" value="1"/>
</dbReference>
<dbReference type="Pfam" id="PF08438">
    <property type="entry name" value="YGR210-like_G4"/>
    <property type="match status" value="1"/>
</dbReference>
<protein>
    <recommendedName>
        <fullName evidence="4">OBG-type G domain-containing protein</fullName>
    </recommendedName>
</protein>
<dbReference type="CDD" id="cd01899">
    <property type="entry name" value="Ygr210"/>
    <property type="match status" value="1"/>
</dbReference>
<dbReference type="SUPFAM" id="SSF52540">
    <property type="entry name" value="P-loop containing nucleoside triphosphate hydrolases"/>
    <property type="match status" value="1"/>
</dbReference>
<accession>A0A8H3FIW5</accession>
<dbReference type="GO" id="GO:0005525">
    <property type="term" value="F:GTP binding"/>
    <property type="evidence" value="ECO:0007669"/>
    <property type="project" value="UniProtKB-KW"/>
</dbReference>
<dbReference type="Gene3D" id="1.10.8.470">
    <property type="match status" value="1"/>
</dbReference>
<reference evidence="5" key="1">
    <citation type="submission" date="2021-03" db="EMBL/GenBank/DDBJ databases">
        <authorList>
            <person name="Tagirdzhanova G."/>
        </authorList>
    </citation>
    <scope>NUCLEOTIDE SEQUENCE</scope>
</reference>
<dbReference type="EMBL" id="CAJPDQ010000021">
    <property type="protein sequence ID" value="CAF9924510.1"/>
    <property type="molecule type" value="Genomic_DNA"/>
</dbReference>
<dbReference type="Gene3D" id="3.10.20.30">
    <property type="match status" value="1"/>
</dbReference>
<dbReference type="Gene3D" id="3.40.50.300">
    <property type="entry name" value="P-loop containing nucleotide triphosphate hydrolases"/>
    <property type="match status" value="1"/>
</dbReference>
<dbReference type="PRINTS" id="PR00326">
    <property type="entry name" value="GTP1OBG"/>
</dbReference>